<sequence length="117" mass="13496">MQKMIAMCGLICNDCPAYIATQKDDDEARKKVAEEWSSERYPLSPEDINCDGCLAMGKRLCKFCIDCETRQCGLEKGIDNCAYCDEFPCEKLEKHWKMMNAYEAKARLEDLRKTFSI</sequence>
<protein>
    <submittedName>
        <fullName evidence="1">DUF3795 domain-containing protein</fullName>
    </submittedName>
</protein>
<dbReference type="AlphaFoldDB" id="A0A7C6A987"/>
<proteinExistence type="predicted"/>
<reference evidence="1" key="1">
    <citation type="journal article" date="2020" name="mSystems">
        <title>Genome- and Community-Level Interaction Insights into Carbon Utilization and Element Cycling Functions of Hydrothermarchaeota in Hydrothermal Sediment.</title>
        <authorList>
            <person name="Zhou Z."/>
            <person name="Liu Y."/>
            <person name="Xu W."/>
            <person name="Pan J."/>
            <person name="Luo Z.H."/>
            <person name="Li M."/>
        </authorList>
    </citation>
    <scope>NUCLEOTIDE SEQUENCE [LARGE SCALE GENOMIC DNA]</scope>
    <source>
        <strain evidence="1">SpSt-876</strain>
    </source>
</reference>
<comment type="caution">
    <text evidence="1">The sequence shown here is derived from an EMBL/GenBank/DDBJ whole genome shotgun (WGS) entry which is preliminary data.</text>
</comment>
<accession>A0A7C6A987</accession>
<name>A0A7C6A987_UNCW3</name>
<organism evidence="1">
    <name type="scientific">candidate division WOR-3 bacterium</name>
    <dbReference type="NCBI Taxonomy" id="2052148"/>
    <lineage>
        <taxon>Bacteria</taxon>
        <taxon>Bacteria division WOR-3</taxon>
    </lineage>
</organism>
<dbReference type="Pfam" id="PF12675">
    <property type="entry name" value="DUF3795"/>
    <property type="match status" value="1"/>
</dbReference>
<dbReference type="EMBL" id="DTLI01000084">
    <property type="protein sequence ID" value="HHS51886.1"/>
    <property type="molecule type" value="Genomic_DNA"/>
</dbReference>
<gene>
    <name evidence="1" type="ORF">ENW73_03320</name>
</gene>
<evidence type="ECO:0000313" key="1">
    <source>
        <dbReference type="EMBL" id="HHS51886.1"/>
    </source>
</evidence>
<dbReference type="InterPro" id="IPR024227">
    <property type="entry name" value="DUF3795"/>
</dbReference>